<protein>
    <submittedName>
        <fullName evidence="1">Type IX secretion system membrane protein PorP/SprF</fullName>
    </submittedName>
</protein>
<reference evidence="1" key="2">
    <citation type="submission" date="2022-06" db="EMBL/GenBank/DDBJ databases">
        <title>Xiashengella guii gen. nov. sp. nov., a bacterium isolated form anaerobic digestion tank.</title>
        <authorList>
            <person name="Huang H."/>
        </authorList>
    </citation>
    <scope>NUCLEOTIDE SEQUENCE</scope>
    <source>
        <strain evidence="1">Ai-910</strain>
    </source>
</reference>
<dbReference type="AlphaFoldDB" id="A0A9J6ZPU6"/>
<dbReference type="NCBIfam" id="TIGR03519">
    <property type="entry name" value="T9SS_PorP_fam"/>
    <property type="match status" value="1"/>
</dbReference>
<gene>
    <name evidence="1" type="ORF">M9189_12415</name>
</gene>
<keyword evidence="2" id="KW-1185">Reference proteome</keyword>
<name>A0A9J6ZPU6_9BACT</name>
<dbReference type="InterPro" id="IPR019861">
    <property type="entry name" value="PorP/SprF_Bacteroidetes"/>
</dbReference>
<accession>A0A9J6ZPU6</accession>
<organism evidence="1 2">
    <name type="scientific">Xiashengella succiniciproducens</name>
    <dbReference type="NCBI Taxonomy" id="2949635"/>
    <lineage>
        <taxon>Bacteria</taxon>
        <taxon>Pseudomonadati</taxon>
        <taxon>Bacteroidota</taxon>
        <taxon>Bacteroidia</taxon>
        <taxon>Marinilabiliales</taxon>
        <taxon>Marinilabiliaceae</taxon>
        <taxon>Xiashengella</taxon>
    </lineage>
</organism>
<evidence type="ECO:0000313" key="2">
    <source>
        <dbReference type="Proteomes" id="UP001056426"/>
    </source>
</evidence>
<reference evidence="1" key="1">
    <citation type="submission" date="2022-05" db="EMBL/GenBank/DDBJ databases">
        <authorList>
            <person name="Sun X."/>
        </authorList>
    </citation>
    <scope>NUCLEOTIDE SEQUENCE</scope>
    <source>
        <strain evidence="1">Ai-910</strain>
    </source>
</reference>
<evidence type="ECO:0000313" key="1">
    <source>
        <dbReference type="EMBL" id="URW79651.1"/>
    </source>
</evidence>
<dbReference type="EMBL" id="CP098400">
    <property type="protein sequence ID" value="URW79651.1"/>
    <property type="molecule type" value="Genomic_DNA"/>
</dbReference>
<dbReference type="Pfam" id="PF11751">
    <property type="entry name" value="PorP_SprF"/>
    <property type="match status" value="1"/>
</dbReference>
<dbReference type="Proteomes" id="UP001056426">
    <property type="component" value="Chromosome"/>
</dbReference>
<proteinExistence type="predicted"/>
<dbReference type="KEGG" id="alkq:M9189_12415"/>
<sequence>MAQYEPQFSQNMFSRVVYNPAFAGSTGRTNLTALDRSQWVGMDDAPRTTVFGGDMGMNILGSKSGVGLIVMNDVAGFANTLTVSGLVSRHYFLDESLLSIGASVGFVNSAFDGTKLVFRPSDSNYHSETDPVVSKSKQTAITPDAGFGVSFIHPDFYAGISFLHLFAPNANFNDQLNVYIPRSFFLTAGYFYQFIENPIELRPSILVKKSGPAWQTDMNVKLYWQDRYWGGVTYRLEEAWAVMAGFELSNGIRVGYCYDISNSDLSRAGSNGTHEIMLGYSFDLSLEKRDKRYKSVRFL</sequence>